<gene>
    <name evidence="2" type="ORF">BJ554DRAFT_5656</name>
</gene>
<evidence type="ECO:0000313" key="2">
    <source>
        <dbReference type="EMBL" id="KAG5462058.1"/>
    </source>
</evidence>
<feature type="compositionally biased region" description="Polar residues" evidence="1">
    <location>
        <begin position="106"/>
        <end position="129"/>
    </location>
</feature>
<feature type="region of interest" description="Disordered" evidence="1">
    <location>
        <begin position="106"/>
        <end position="179"/>
    </location>
</feature>
<dbReference type="AlphaFoldDB" id="A0A8H7ZYU9"/>
<dbReference type="Proteomes" id="UP000673691">
    <property type="component" value="Unassembled WGS sequence"/>
</dbReference>
<protein>
    <submittedName>
        <fullName evidence="2">Uncharacterized protein</fullName>
    </submittedName>
</protein>
<organism evidence="2 3">
    <name type="scientific">Olpidium bornovanus</name>
    <dbReference type="NCBI Taxonomy" id="278681"/>
    <lineage>
        <taxon>Eukaryota</taxon>
        <taxon>Fungi</taxon>
        <taxon>Fungi incertae sedis</taxon>
        <taxon>Olpidiomycota</taxon>
        <taxon>Olpidiomycotina</taxon>
        <taxon>Olpidiomycetes</taxon>
        <taxon>Olpidiales</taxon>
        <taxon>Olpidiaceae</taxon>
        <taxon>Olpidium</taxon>
    </lineage>
</organism>
<feature type="compositionally biased region" description="Low complexity" evidence="1">
    <location>
        <begin position="155"/>
        <end position="167"/>
    </location>
</feature>
<feature type="non-terminal residue" evidence="2">
    <location>
        <position position="1"/>
    </location>
</feature>
<accession>A0A8H7ZYU9</accession>
<name>A0A8H7ZYU9_9FUNG</name>
<keyword evidence="3" id="KW-1185">Reference proteome</keyword>
<reference evidence="2 3" key="1">
    <citation type="journal article" name="Sci. Rep.">
        <title>Genome-scale phylogenetic analyses confirm Olpidium as the closest living zoosporic fungus to the non-flagellated, terrestrial fungi.</title>
        <authorList>
            <person name="Chang Y."/>
            <person name="Rochon D."/>
            <person name="Sekimoto S."/>
            <person name="Wang Y."/>
            <person name="Chovatia M."/>
            <person name="Sandor L."/>
            <person name="Salamov A."/>
            <person name="Grigoriev I.V."/>
            <person name="Stajich J.E."/>
            <person name="Spatafora J.W."/>
        </authorList>
    </citation>
    <scope>NUCLEOTIDE SEQUENCE [LARGE SCALE GENOMIC DNA]</scope>
    <source>
        <strain evidence="2">S191</strain>
    </source>
</reference>
<dbReference type="EMBL" id="JAEFCI010002702">
    <property type="protein sequence ID" value="KAG5462058.1"/>
    <property type="molecule type" value="Genomic_DNA"/>
</dbReference>
<evidence type="ECO:0000313" key="3">
    <source>
        <dbReference type="Proteomes" id="UP000673691"/>
    </source>
</evidence>
<sequence length="273" mass="30119">HGPVGVDDVENEADYDSQDEFEKGCHYVDLRPECVIINHTNVGFDVLRLRRVINGQNLGRDVLWWGRFRLRRLVDGRDTRLPGVEQILFPVFPAPRTKAGVVELDNNTVPPSFPSTSLHENTAQLSPARNPTRRRPHLPSLPRAPALSRAQPDLASRASSTMSTAPPAASPPARTPPSAEMELLQAKPRIAELEKEKLELELKVAKRVAVSDDDDDVDNLFTGNLEKTNTTVVERLVLSVSETEDESYPTVGDALVEPLAFVLLDGPLNTVLS</sequence>
<proteinExistence type="predicted"/>
<evidence type="ECO:0000256" key="1">
    <source>
        <dbReference type="SAM" id="MobiDB-lite"/>
    </source>
</evidence>
<comment type="caution">
    <text evidence="2">The sequence shown here is derived from an EMBL/GenBank/DDBJ whole genome shotgun (WGS) entry which is preliminary data.</text>
</comment>